<dbReference type="GO" id="GO:0005886">
    <property type="term" value="C:plasma membrane"/>
    <property type="evidence" value="ECO:0007669"/>
    <property type="project" value="UniProtKB-SubCell"/>
</dbReference>
<comment type="similarity">
    <text evidence="7">Belongs to the binding-protein-dependent transport system permease family.</text>
</comment>
<keyword evidence="4 7" id="KW-0812">Transmembrane</keyword>
<evidence type="ECO:0000313" key="10">
    <source>
        <dbReference type="Proteomes" id="UP000500767"/>
    </source>
</evidence>
<feature type="transmembrane region" description="Helical" evidence="7">
    <location>
        <begin position="183"/>
        <end position="205"/>
    </location>
</feature>
<keyword evidence="10" id="KW-1185">Reference proteome</keyword>
<proteinExistence type="inferred from homology"/>
<organism evidence="9 10">
    <name type="scientific">Lichenicola cladoniae</name>
    <dbReference type="NCBI Taxonomy" id="1484109"/>
    <lineage>
        <taxon>Bacteria</taxon>
        <taxon>Pseudomonadati</taxon>
        <taxon>Pseudomonadota</taxon>
        <taxon>Alphaproteobacteria</taxon>
        <taxon>Acetobacterales</taxon>
        <taxon>Acetobacteraceae</taxon>
        <taxon>Lichenicola</taxon>
    </lineage>
</organism>
<feature type="domain" description="ABC transmembrane type-1" evidence="8">
    <location>
        <begin position="70"/>
        <end position="262"/>
    </location>
</feature>
<evidence type="ECO:0000256" key="2">
    <source>
        <dbReference type="ARBA" id="ARBA00022448"/>
    </source>
</evidence>
<feature type="transmembrane region" description="Helical" evidence="7">
    <location>
        <begin position="12"/>
        <end position="31"/>
    </location>
</feature>
<dbReference type="InterPro" id="IPR035906">
    <property type="entry name" value="MetI-like_sf"/>
</dbReference>
<feature type="transmembrane region" description="Helical" evidence="7">
    <location>
        <begin position="244"/>
        <end position="262"/>
    </location>
</feature>
<dbReference type="KEGG" id="lck:HN018_08705"/>
<feature type="transmembrane region" description="Helical" evidence="7">
    <location>
        <begin position="141"/>
        <end position="162"/>
    </location>
</feature>
<gene>
    <name evidence="9" type="ORF">HN018_08705</name>
</gene>
<protein>
    <submittedName>
        <fullName evidence="9">Carbohydrate ABC transporter permease</fullName>
    </submittedName>
</protein>
<keyword evidence="5 7" id="KW-1133">Transmembrane helix</keyword>
<dbReference type="AlphaFoldDB" id="A0A6M8HP26"/>
<dbReference type="EMBL" id="CP053708">
    <property type="protein sequence ID" value="QKE90118.1"/>
    <property type="molecule type" value="Genomic_DNA"/>
</dbReference>
<evidence type="ECO:0000256" key="5">
    <source>
        <dbReference type="ARBA" id="ARBA00022989"/>
    </source>
</evidence>
<comment type="subcellular location">
    <subcellularLocation>
        <location evidence="1 7">Cell membrane</location>
        <topology evidence="1 7">Multi-pass membrane protein</topology>
    </subcellularLocation>
</comment>
<feature type="transmembrane region" description="Helical" evidence="7">
    <location>
        <begin position="107"/>
        <end position="129"/>
    </location>
</feature>
<evidence type="ECO:0000256" key="3">
    <source>
        <dbReference type="ARBA" id="ARBA00022475"/>
    </source>
</evidence>
<sequence>MILPSVRRRRIDGGIGLVLAAIYLFPLYWMYATALKSPAEIFRNPPTFWPHTLHITFGRVFVEHAMAHYLWNSALIAAGTTVLTVLLGTGAAYVLARHRNRWVDAALFLVLLLQALPPSLLVTPIFVAFNQLGLLATPRFAVVLAQTGKMVPLFIVLCRASFAQVPRELEDAARMDGASRPMAFLLIMVPLARNGILVSAILVFLQSMGEYVYSRSLISSDALQTASVGLRGFLGTNTTDWGGIMSYSAIFVTPILIVFALLQTRIIGGLTAGALK</sequence>
<keyword evidence="3" id="KW-1003">Cell membrane</keyword>
<feature type="transmembrane region" description="Helical" evidence="7">
    <location>
        <begin position="69"/>
        <end position="95"/>
    </location>
</feature>
<evidence type="ECO:0000256" key="4">
    <source>
        <dbReference type="ARBA" id="ARBA00022692"/>
    </source>
</evidence>
<keyword evidence="2 7" id="KW-0813">Transport</keyword>
<dbReference type="CDD" id="cd06261">
    <property type="entry name" value="TM_PBP2"/>
    <property type="match status" value="1"/>
</dbReference>
<evidence type="ECO:0000313" key="9">
    <source>
        <dbReference type="EMBL" id="QKE90118.1"/>
    </source>
</evidence>
<evidence type="ECO:0000256" key="6">
    <source>
        <dbReference type="ARBA" id="ARBA00023136"/>
    </source>
</evidence>
<dbReference type="Gene3D" id="1.10.3720.10">
    <property type="entry name" value="MetI-like"/>
    <property type="match status" value="1"/>
</dbReference>
<dbReference type="Proteomes" id="UP000500767">
    <property type="component" value="Chromosome"/>
</dbReference>
<evidence type="ECO:0000259" key="8">
    <source>
        <dbReference type="PROSITE" id="PS50928"/>
    </source>
</evidence>
<dbReference type="Pfam" id="PF00528">
    <property type="entry name" value="BPD_transp_1"/>
    <property type="match status" value="1"/>
</dbReference>
<evidence type="ECO:0000256" key="1">
    <source>
        <dbReference type="ARBA" id="ARBA00004651"/>
    </source>
</evidence>
<evidence type="ECO:0000256" key="7">
    <source>
        <dbReference type="RuleBase" id="RU363032"/>
    </source>
</evidence>
<dbReference type="GO" id="GO:0055085">
    <property type="term" value="P:transmembrane transport"/>
    <property type="evidence" value="ECO:0007669"/>
    <property type="project" value="InterPro"/>
</dbReference>
<dbReference type="SUPFAM" id="SSF161098">
    <property type="entry name" value="MetI-like"/>
    <property type="match status" value="1"/>
</dbReference>
<name>A0A6M8HP26_9PROT</name>
<dbReference type="InterPro" id="IPR000515">
    <property type="entry name" value="MetI-like"/>
</dbReference>
<dbReference type="InterPro" id="IPR050901">
    <property type="entry name" value="BP-dep_ABC_trans_perm"/>
</dbReference>
<dbReference type="PROSITE" id="PS50928">
    <property type="entry name" value="ABC_TM1"/>
    <property type="match status" value="1"/>
</dbReference>
<dbReference type="RefSeq" id="WP_171835930.1">
    <property type="nucleotide sequence ID" value="NZ_CP053708.1"/>
</dbReference>
<keyword evidence="6 7" id="KW-0472">Membrane</keyword>
<dbReference type="PANTHER" id="PTHR32243:SF18">
    <property type="entry name" value="INNER MEMBRANE ABC TRANSPORTER PERMEASE PROTEIN YCJP"/>
    <property type="match status" value="1"/>
</dbReference>
<accession>A0A6M8HP26</accession>
<dbReference type="PANTHER" id="PTHR32243">
    <property type="entry name" value="MALTOSE TRANSPORT SYSTEM PERMEASE-RELATED"/>
    <property type="match status" value="1"/>
</dbReference>
<reference evidence="9 10" key="1">
    <citation type="journal article" date="2014" name="World J. Microbiol. Biotechnol.">
        <title>Biodiversity and physiological characteristics of Antarctic and Arctic lichens-associated bacteria.</title>
        <authorList>
            <person name="Lee Y.M."/>
            <person name="Kim E.H."/>
            <person name="Lee H.K."/>
            <person name="Hong S.G."/>
        </authorList>
    </citation>
    <scope>NUCLEOTIDE SEQUENCE [LARGE SCALE GENOMIC DNA]</scope>
    <source>
        <strain evidence="9 10">PAMC 26569</strain>
    </source>
</reference>